<dbReference type="EMBL" id="WWEN01000006">
    <property type="protein sequence ID" value="MYM56463.1"/>
    <property type="molecule type" value="Genomic_DNA"/>
</dbReference>
<dbReference type="InterPro" id="IPR007791">
    <property type="entry name" value="DjlA_N"/>
</dbReference>
<feature type="domain" description="Co-chaperone DjlA N-terminal" evidence="1">
    <location>
        <begin position="23"/>
        <end position="140"/>
    </location>
</feature>
<sequence length="146" mass="16228">MFADFLKRLVQPAPAPLNDDDARLALTALLVRVARSDGHYDPEEIHRIDRIVCTRFGLVPEAAVALRHEAEALETEAPDTVRFTRAIKEAVAYEDRIGVIEALWSVVLADGARDAQEDSLLRMVSNLLGINDRDSALARQRVEKAL</sequence>
<dbReference type="Gene3D" id="1.10.3680.10">
    <property type="entry name" value="TerB-like"/>
    <property type="match status" value="1"/>
</dbReference>
<dbReference type="AlphaFoldDB" id="A0A6L8LLE7"/>
<reference evidence="2 3" key="1">
    <citation type="submission" date="2020-01" db="EMBL/GenBank/DDBJ databases">
        <authorList>
            <person name="Chen S."/>
        </authorList>
    </citation>
    <scope>NUCLEOTIDE SEQUENCE [LARGE SCALE GENOMIC DNA]</scope>
    <source>
        <strain evidence="2 3">GS-10</strain>
    </source>
</reference>
<proteinExistence type="predicted"/>
<dbReference type="Pfam" id="PF05099">
    <property type="entry name" value="TerB"/>
    <property type="match status" value="1"/>
</dbReference>
<evidence type="ECO:0000313" key="2">
    <source>
        <dbReference type="EMBL" id="MYM56463.1"/>
    </source>
</evidence>
<evidence type="ECO:0000313" key="3">
    <source>
        <dbReference type="Proteomes" id="UP000479043"/>
    </source>
</evidence>
<dbReference type="SUPFAM" id="SSF158682">
    <property type="entry name" value="TerB-like"/>
    <property type="match status" value="1"/>
</dbReference>
<protein>
    <submittedName>
        <fullName evidence="2">TerB family tellurite resistance protein</fullName>
    </submittedName>
</protein>
<name>A0A6L8LLE7_9RHOB</name>
<organism evidence="2 3">
    <name type="scientific">Thalassovita mangrovi</name>
    <dbReference type="NCBI Taxonomy" id="2692236"/>
    <lineage>
        <taxon>Bacteria</taxon>
        <taxon>Pseudomonadati</taxon>
        <taxon>Pseudomonadota</taxon>
        <taxon>Alphaproteobacteria</taxon>
        <taxon>Rhodobacterales</taxon>
        <taxon>Roseobacteraceae</taxon>
        <taxon>Thalassovita</taxon>
    </lineage>
</organism>
<accession>A0A6L8LLE7</accession>
<evidence type="ECO:0000259" key="1">
    <source>
        <dbReference type="Pfam" id="PF05099"/>
    </source>
</evidence>
<gene>
    <name evidence="2" type="ORF">GR167_14190</name>
</gene>
<keyword evidence="3" id="KW-1185">Reference proteome</keyword>
<dbReference type="CDD" id="cd07313">
    <property type="entry name" value="terB_like_2"/>
    <property type="match status" value="1"/>
</dbReference>
<dbReference type="Proteomes" id="UP000479043">
    <property type="component" value="Unassembled WGS sequence"/>
</dbReference>
<comment type="caution">
    <text evidence="2">The sequence shown here is derived from an EMBL/GenBank/DDBJ whole genome shotgun (WGS) entry which is preliminary data.</text>
</comment>
<dbReference type="RefSeq" id="WP_160974374.1">
    <property type="nucleotide sequence ID" value="NZ_WWEN01000006.1"/>
</dbReference>
<dbReference type="InterPro" id="IPR029024">
    <property type="entry name" value="TerB-like"/>
</dbReference>